<dbReference type="EMBL" id="HACG01052726">
    <property type="protein sequence ID" value="CEK99597.1"/>
    <property type="molecule type" value="Transcribed_RNA"/>
</dbReference>
<evidence type="ECO:0000313" key="1">
    <source>
        <dbReference type="EMBL" id="CEK99597.1"/>
    </source>
</evidence>
<reference evidence="1" key="1">
    <citation type="submission" date="2014-12" db="EMBL/GenBank/DDBJ databases">
        <title>Insight into the proteome of Arion vulgaris.</title>
        <authorList>
            <person name="Aradska J."/>
            <person name="Bulat T."/>
            <person name="Smidak R."/>
            <person name="Sarate P."/>
            <person name="Gangsoo J."/>
            <person name="Sialana F."/>
            <person name="Bilban M."/>
            <person name="Lubec G."/>
        </authorList>
    </citation>
    <scope>NUCLEOTIDE SEQUENCE</scope>
    <source>
        <tissue evidence="1">Skin</tissue>
    </source>
</reference>
<accession>A0A0B7C337</accession>
<proteinExistence type="predicted"/>
<dbReference type="PROSITE" id="PS50096">
    <property type="entry name" value="IQ"/>
    <property type="match status" value="1"/>
</dbReference>
<gene>
    <name evidence="1" type="primary">ORF221659</name>
</gene>
<feature type="non-terminal residue" evidence="1">
    <location>
        <position position="1"/>
    </location>
</feature>
<organism evidence="1">
    <name type="scientific">Arion vulgaris</name>
    <dbReference type="NCBI Taxonomy" id="1028688"/>
    <lineage>
        <taxon>Eukaryota</taxon>
        <taxon>Metazoa</taxon>
        <taxon>Spiralia</taxon>
        <taxon>Lophotrochozoa</taxon>
        <taxon>Mollusca</taxon>
        <taxon>Gastropoda</taxon>
        <taxon>Heterobranchia</taxon>
        <taxon>Euthyneura</taxon>
        <taxon>Panpulmonata</taxon>
        <taxon>Eupulmonata</taxon>
        <taxon>Stylommatophora</taxon>
        <taxon>Helicina</taxon>
        <taxon>Arionoidea</taxon>
        <taxon>Arionidae</taxon>
        <taxon>Arion</taxon>
    </lineage>
</organism>
<name>A0A0B7C337_9EUPU</name>
<protein>
    <submittedName>
        <fullName evidence="1">Uncharacterized protein</fullName>
    </submittedName>
</protein>
<sequence length="60" mass="7358">EKRKIKLWKEYEIEQELGEIQSTSRGALQKKYFKEYLHCERKDNQNVTRRSDKLIEQVIC</sequence>
<dbReference type="AlphaFoldDB" id="A0A0B7C337"/>